<evidence type="ECO:0000313" key="10">
    <source>
        <dbReference type="Proteomes" id="UP000182658"/>
    </source>
</evidence>
<dbReference type="SUPFAM" id="SSF101908">
    <property type="entry name" value="Putative isomerase YbhE"/>
    <property type="match status" value="1"/>
</dbReference>
<dbReference type="InterPro" id="IPR027417">
    <property type="entry name" value="P-loop_NTPase"/>
</dbReference>
<dbReference type="Pfam" id="PF07819">
    <property type="entry name" value="PGAP1"/>
    <property type="match status" value="1"/>
</dbReference>
<dbReference type="PANTHER" id="PTHR10039">
    <property type="entry name" value="AMELOGENIN"/>
    <property type="match status" value="1"/>
</dbReference>
<dbReference type="Pfam" id="PF24883">
    <property type="entry name" value="NPHP3_N"/>
    <property type="match status" value="1"/>
</dbReference>
<dbReference type="Proteomes" id="UP000182658">
    <property type="component" value="Unassembled WGS sequence"/>
</dbReference>
<feature type="domain" description="GPI inositol-deacylase winged helix" evidence="7">
    <location>
        <begin position="624"/>
        <end position="706"/>
    </location>
</feature>
<dbReference type="InParanoid" id="A0A1J7IGQ3"/>
<dbReference type="GO" id="GO:0005789">
    <property type="term" value="C:endoplasmic reticulum membrane"/>
    <property type="evidence" value="ECO:0007669"/>
    <property type="project" value="UniProtKB-SubCell"/>
</dbReference>
<evidence type="ECO:0000259" key="8">
    <source>
        <dbReference type="Pfam" id="PF24883"/>
    </source>
</evidence>
<sequence>MDLDAQLGQLSESKRHTSGPSFLERRLSRLITSRQPRHTEDVRGPLGLTLLRESPETQVNIVFVHGLRGGSRKTWSFTDAASHFWPKEWLPIDPGFQNASIFSYGYDSDWSARKDSVINVYDFAKGLLNDVFNSPELRKDNTSAILLVGHSMGGLVMKRAYLLAKRDPTYHQLAGRIRAMVFLGTAHRGASSAQLLSKLLSVAGGDKGYVQDLIPNSGLLQAINDEFRHEYQDLQICSFYERVKTALGYTKDIIVPEDSAVMGLPGERTQPLDADHRHICKFSGTTDPSYISVRNALLTIFESLKRQRSVSSRNNDQLELQSVLRFIGGPRSQEDELRYINDLQVEGSCSWLVAKQTFQMWHSGNSETGVSTAPKIFWLQGNPGMGKSVITGHIIRFLVDCDAKYSYFFFKHNDISRSTISALLRSLACQMASADPLIRGDLAGLVEDGNESNIDDERTVWRRLFLSCMFRRGMSRPHYWIIDGLDECSNYQALFPLLSKLDPQVPLRIFITSRPLPSTDRLLREAKINIATETVGPKDTTEDIRLFLRERGEFVTVENEDERHTIIERITSKSNGSFLWASTIAKELATTYTKQQVEDVLSQVPSQMDDVYNRVLTGIQSVPRNQVLAKAIFRWTVCAARPLLVSELKEALSLDINLTVPQLGTVLGSITGCLVHVGLDDKVQLVHETVRSFLVSPAANPDYAVDEHKDNLRVAEVCLTYLCVEEPRSTRMSTAAKPKRSAKSDLAGYAVRYFSHHLARASQTTHDSLILLDRFLRTNILGWIESVARAGDMSVLLETSRNLLAHLQLQTQAPDSLAEERGRIATWSNDLDRIVAAFGRNLISLPESAHLLMPAICPLNSMVKQDSMAASGMLEVVGSLDHEWDDRVSSIVYADAKPRCIASCTVCLAVGLSDGKIQLYKAGTFEDIYTLEHGEPVRQLCFGHDSDLLASSGRKKLVLWSSQSGVQVWSTDVSDFTLGMWFGGDNETLILATRNNKVVSFNTDTGRPLTSSGFFDLKEDNCTIPVYRQEATHAAFCPTMNLLAVGYTNRPISTWDMEDNSFLGHSHKGEPGIHPAPLLLGLTVNPDPRLELAAASYDDGDLVVFNPFDGQMRAVKEAYAHVLASSPDGKILATGDGDGVIQLFDFESLRLLYRVALSEYDVRSITFGPNSQRFFDIRNSQFNVWDPNIQWRESHSGDEAIQPYHDKLRLSAAHIPSNTLSDVRRVTVLCDHPSGKWIFAGREDGSVAVIDVSTGTELQQIIGQGAMPVNHLIYNKNNNRLAISNVAGRISVRSVHVLAGGGWVAEEPTWNLTATRPVKQLLFNDTGHKLLITTKEISELWDIEKDTQFGSAIRPQNPEQSTWQSIKHPESDEQLLLIDGEHVHIYDWKTFSQISSPDGIGLSGIAGSPAAIDCAIASCSGRYLCFRFVNRSDKTFPDLQVYPVGGMSLTAVSLTPISRYRNLARRIKTVIGIYRSSLLFLSVDGWICSLRVDHDAVQDHYSRHFFIPFSWYNVGDMSFAVTANGSIAMSRRNGVVIFHHAVDYFNETVGMDLAKTEA</sequence>
<dbReference type="SUPFAM" id="SSF53474">
    <property type="entry name" value="alpha/beta-Hydrolases"/>
    <property type="match status" value="1"/>
</dbReference>
<keyword evidence="4" id="KW-0472">Membrane</keyword>
<evidence type="ECO:0000256" key="1">
    <source>
        <dbReference type="ARBA" id="ARBA00003496"/>
    </source>
</evidence>
<dbReference type="InterPro" id="IPR011047">
    <property type="entry name" value="Quinoprotein_ADH-like_sf"/>
</dbReference>
<dbReference type="GO" id="GO:0016788">
    <property type="term" value="F:hydrolase activity, acting on ester bonds"/>
    <property type="evidence" value="ECO:0007669"/>
    <property type="project" value="InterPro"/>
</dbReference>
<reference evidence="9 10" key="1">
    <citation type="submission" date="2016-10" db="EMBL/GenBank/DDBJ databases">
        <title>Draft genome sequence of Coniochaeta ligniaria NRRL30616, a lignocellulolytic fungus for bioabatement of inhibitors in plant biomass hydrolysates.</title>
        <authorList>
            <consortium name="DOE Joint Genome Institute"/>
            <person name="Jimenez D.J."/>
            <person name="Hector R.E."/>
            <person name="Riley R."/>
            <person name="Sun H."/>
            <person name="Grigoriev I.V."/>
            <person name="Van Elsas J.D."/>
            <person name="Nichols N.N."/>
        </authorList>
    </citation>
    <scope>NUCLEOTIDE SEQUENCE [LARGE SCALE GENOMIC DNA]</scope>
    <source>
        <strain evidence="9 10">NRRL 30616</strain>
    </source>
</reference>
<evidence type="ECO:0000259" key="6">
    <source>
        <dbReference type="Pfam" id="PF07819"/>
    </source>
</evidence>
<dbReference type="GO" id="GO:0015031">
    <property type="term" value="P:protein transport"/>
    <property type="evidence" value="ECO:0007669"/>
    <property type="project" value="UniProtKB-KW"/>
</dbReference>
<keyword evidence="4" id="KW-0653">Protein transport</keyword>
<accession>A0A1J7IGQ3</accession>
<keyword evidence="10" id="KW-1185">Reference proteome</keyword>
<gene>
    <name evidence="9" type="ORF">CONLIGDRAFT_707468</name>
</gene>
<evidence type="ECO:0000256" key="2">
    <source>
        <dbReference type="ARBA" id="ARBA00015856"/>
    </source>
</evidence>
<evidence type="ECO:0000259" key="7">
    <source>
        <dbReference type="Pfam" id="PF22939"/>
    </source>
</evidence>
<evidence type="ECO:0000256" key="3">
    <source>
        <dbReference type="ARBA" id="ARBA00022737"/>
    </source>
</evidence>
<feature type="region of interest" description="Disordered" evidence="5">
    <location>
        <begin position="1"/>
        <end position="20"/>
    </location>
</feature>
<dbReference type="Gene3D" id="3.40.50.300">
    <property type="entry name" value="P-loop containing nucleotide triphosphate hydrolases"/>
    <property type="match status" value="1"/>
</dbReference>
<dbReference type="Gene3D" id="2.130.10.10">
    <property type="entry name" value="YVTN repeat-like/Quinoprotein amine dehydrogenase"/>
    <property type="match status" value="3"/>
</dbReference>
<dbReference type="SUPFAM" id="SSF50998">
    <property type="entry name" value="Quinoprotein alcohol dehydrogenase-like"/>
    <property type="match status" value="1"/>
</dbReference>
<organism evidence="9 10">
    <name type="scientific">Coniochaeta ligniaria NRRL 30616</name>
    <dbReference type="NCBI Taxonomy" id="1408157"/>
    <lineage>
        <taxon>Eukaryota</taxon>
        <taxon>Fungi</taxon>
        <taxon>Dikarya</taxon>
        <taxon>Ascomycota</taxon>
        <taxon>Pezizomycotina</taxon>
        <taxon>Sordariomycetes</taxon>
        <taxon>Sordariomycetidae</taxon>
        <taxon>Coniochaetales</taxon>
        <taxon>Coniochaetaceae</taxon>
        <taxon>Coniochaeta</taxon>
    </lineage>
</organism>
<dbReference type="EC" id="3.1.-.-" evidence="4"/>
<dbReference type="EMBL" id="KV875100">
    <property type="protein sequence ID" value="OIW26895.1"/>
    <property type="molecule type" value="Genomic_DNA"/>
</dbReference>
<keyword evidence="4" id="KW-0813">Transport</keyword>
<keyword evidence="4" id="KW-0378">Hydrolase</keyword>
<keyword evidence="3" id="KW-0677">Repeat</keyword>
<evidence type="ECO:0000256" key="4">
    <source>
        <dbReference type="RuleBase" id="RU365011"/>
    </source>
</evidence>
<keyword evidence="4" id="KW-0256">Endoplasmic reticulum</keyword>
<dbReference type="InterPro" id="IPR001680">
    <property type="entry name" value="WD40_rpt"/>
</dbReference>
<dbReference type="InterPro" id="IPR029058">
    <property type="entry name" value="AB_hydrolase_fold"/>
</dbReference>
<comment type="subcellular location">
    <subcellularLocation>
        <location evidence="4">Endoplasmic reticulum membrane</location>
    </subcellularLocation>
</comment>
<dbReference type="OrthoDB" id="194358at2759"/>
<comment type="similarity">
    <text evidence="4">Belongs to the GPI inositol-deacylase family.</text>
</comment>
<dbReference type="InterPro" id="IPR012908">
    <property type="entry name" value="PGAP1-ab_dom-like"/>
</dbReference>
<dbReference type="InterPro" id="IPR015943">
    <property type="entry name" value="WD40/YVTN_repeat-like_dom_sf"/>
</dbReference>
<dbReference type="Pfam" id="PF00400">
    <property type="entry name" value="WD40"/>
    <property type="match status" value="2"/>
</dbReference>
<dbReference type="SUPFAM" id="SSF52540">
    <property type="entry name" value="P-loop containing nucleoside triphosphate hydrolases"/>
    <property type="match status" value="1"/>
</dbReference>
<dbReference type="InterPro" id="IPR056884">
    <property type="entry name" value="NPHP3-like_N"/>
</dbReference>
<feature type="domain" description="Nephrocystin 3-like N-terminal" evidence="8">
    <location>
        <begin position="347"/>
        <end position="514"/>
    </location>
</feature>
<proteinExistence type="inferred from homology"/>
<dbReference type="SMART" id="SM00320">
    <property type="entry name" value="WD40"/>
    <property type="match status" value="5"/>
</dbReference>
<dbReference type="Pfam" id="PF22939">
    <property type="entry name" value="WHD_GPIID"/>
    <property type="match status" value="1"/>
</dbReference>
<feature type="domain" description="GPI inositol-deacylase PGAP1-like alpha/beta" evidence="6">
    <location>
        <begin position="57"/>
        <end position="188"/>
    </location>
</feature>
<protein>
    <recommendedName>
        <fullName evidence="2 4">GPI inositol-deacylase</fullName>
        <ecNumber evidence="4">3.1.-.-</ecNumber>
    </recommendedName>
</protein>
<comment type="function">
    <text evidence="1 4">Involved in inositol deacylation of GPI-anchored proteins which plays important roles in the quality control and ER-associated degradation of GPI-anchored proteins.</text>
</comment>
<dbReference type="InterPro" id="IPR054471">
    <property type="entry name" value="GPIID_WHD"/>
</dbReference>
<name>A0A1J7IGQ3_9PEZI</name>
<dbReference type="Gene3D" id="3.40.50.1820">
    <property type="entry name" value="alpha/beta hydrolase"/>
    <property type="match status" value="1"/>
</dbReference>
<evidence type="ECO:0000256" key="5">
    <source>
        <dbReference type="SAM" id="MobiDB-lite"/>
    </source>
</evidence>
<dbReference type="PANTHER" id="PTHR10039:SF16">
    <property type="entry name" value="GPI INOSITOL-DEACYLASE"/>
    <property type="match status" value="1"/>
</dbReference>
<evidence type="ECO:0000313" key="9">
    <source>
        <dbReference type="EMBL" id="OIW26895.1"/>
    </source>
</evidence>